<keyword evidence="7 15" id="KW-0227">DNA damage</keyword>
<dbReference type="GO" id="GO:0031593">
    <property type="term" value="F:polyubiquitin modification-dependent protein binding"/>
    <property type="evidence" value="ECO:0007669"/>
    <property type="project" value="UniProtKB-UniRule"/>
</dbReference>
<dbReference type="AlphaFoldDB" id="A0A6J2YC47"/>
<evidence type="ECO:0000256" key="11">
    <source>
        <dbReference type="ARBA" id="ARBA00023204"/>
    </source>
</evidence>
<dbReference type="GO" id="GO:0006325">
    <property type="term" value="P:chromatin organization"/>
    <property type="evidence" value="ECO:0007669"/>
    <property type="project" value="UniProtKB-UniRule"/>
</dbReference>
<keyword evidence="10 15" id="KW-0156">Chromatin regulator</keyword>
<dbReference type="PANTHER" id="PTHR15189:SF7">
    <property type="entry name" value="BRISC AND BRCA1-A COMPLEX MEMBER 2"/>
    <property type="match status" value="1"/>
</dbReference>
<evidence type="ECO:0000256" key="3">
    <source>
        <dbReference type="ARBA" id="ARBA00022490"/>
    </source>
</evidence>
<evidence type="ECO:0000256" key="8">
    <source>
        <dbReference type="ARBA" id="ARBA00022776"/>
    </source>
</evidence>
<dbReference type="GO" id="GO:0070552">
    <property type="term" value="C:BRISC complex"/>
    <property type="evidence" value="ECO:0007669"/>
    <property type="project" value="UniProtKB-UniRule"/>
</dbReference>
<evidence type="ECO:0000256" key="7">
    <source>
        <dbReference type="ARBA" id="ARBA00022763"/>
    </source>
</evidence>
<sequence length="380" mass="44731">MTNNEYFEHLQKNLEELFNGKIGFYKFQRTDIQAKPNKYIELLKGFNNYHFCVTFPYAGKSLNWEIIFDPEDIRELPDFDFNDYSFLPEPDVNYIADNIPSWDKWDLTNSRAMLNILNEFLVMYKRAQVEKLLNHNKYLNIRKQYEDLLQSLNLPEDKIEVYIESDVDHSREDSIGINFNMYLPIDFSDLPEYYQEDFNELLNPGEDFASLNVMKKLDNASTKVFLLLSPRAEQVLGKMKLPKFHKDATLADYALDVRNTIEEQIKHISEQHKAKNLFVSTLVEKFSSGIVEYDTTRFSKVCFIYEDCEDYDCLVTVTLGAKFPNERPKVQLHSIYCQLGRYCNSNMSFSYDSEAPTEHNVRSLKDSLKAETLLFKDHKH</sequence>
<comment type="domain">
    <text evidence="15">Contains 2 ubiquitin-conjugating enzyme family-like (UEV-like) regions. These regions lack the critical Cys residues required for ubiquitination but retain the ability to bind ubiquitin.</text>
</comment>
<comment type="function">
    <text evidence="15">May play a role in homeostasis or cellular differentiation in cells of neural, epithelial and germline origins. May also act as a death receptor-associated anti-apoptotic protein, which inhibits the mitochondrial apoptotic pathway.</text>
</comment>
<dbReference type="InParanoid" id="A0A6J2YC47"/>
<evidence type="ECO:0000313" key="17">
    <source>
        <dbReference type="RefSeq" id="XP_030761448.1"/>
    </source>
</evidence>
<keyword evidence="12 15" id="KW-0539">Nucleus</keyword>
<evidence type="ECO:0000256" key="5">
    <source>
        <dbReference type="ARBA" id="ARBA00022703"/>
    </source>
</evidence>
<dbReference type="GO" id="GO:0045739">
    <property type="term" value="P:positive regulation of DNA repair"/>
    <property type="evidence" value="ECO:0007669"/>
    <property type="project" value="UniProtKB-UniRule"/>
</dbReference>
<keyword evidence="13 15" id="KW-0131">Cell cycle</keyword>
<dbReference type="RefSeq" id="XP_030761448.1">
    <property type="nucleotide sequence ID" value="XM_030905588.1"/>
</dbReference>
<comment type="subcellular location">
    <subcellularLocation>
        <location evidence="15">Cytoplasm</location>
    </subcellularLocation>
    <subcellularLocation>
        <location evidence="1 15">Nucleus</location>
    </subcellularLocation>
    <text evidence="15">Localizes at sites of DNA damage at double-strand breaks (DSBs).</text>
</comment>
<dbReference type="GO" id="GO:0070531">
    <property type="term" value="C:BRCA1-A complex"/>
    <property type="evidence" value="ECO:0007669"/>
    <property type="project" value="UniProtKB-UniRule"/>
</dbReference>
<gene>
    <name evidence="17" type="primary">LOC115886439</name>
</gene>
<evidence type="ECO:0000256" key="13">
    <source>
        <dbReference type="ARBA" id="ARBA00023306"/>
    </source>
</evidence>
<evidence type="ECO:0000256" key="1">
    <source>
        <dbReference type="ARBA" id="ARBA00004123"/>
    </source>
</evidence>
<evidence type="ECO:0000256" key="12">
    <source>
        <dbReference type="ARBA" id="ARBA00023242"/>
    </source>
</evidence>
<organism evidence="16 17">
    <name type="scientific">Sitophilus oryzae</name>
    <name type="common">Rice weevil</name>
    <name type="synonym">Curculio oryzae</name>
    <dbReference type="NCBI Taxonomy" id="7048"/>
    <lineage>
        <taxon>Eukaryota</taxon>
        <taxon>Metazoa</taxon>
        <taxon>Ecdysozoa</taxon>
        <taxon>Arthropoda</taxon>
        <taxon>Hexapoda</taxon>
        <taxon>Insecta</taxon>
        <taxon>Pterygota</taxon>
        <taxon>Neoptera</taxon>
        <taxon>Endopterygota</taxon>
        <taxon>Coleoptera</taxon>
        <taxon>Polyphaga</taxon>
        <taxon>Cucujiformia</taxon>
        <taxon>Curculionidae</taxon>
        <taxon>Dryophthorinae</taxon>
        <taxon>Sitophilus</taxon>
    </lineage>
</organism>
<evidence type="ECO:0000256" key="14">
    <source>
        <dbReference type="ARBA" id="ARBA00025766"/>
    </source>
</evidence>
<keyword evidence="16" id="KW-1185">Reference proteome</keyword>
<evidence type="ECO:0000256" key="6">
    <source>
        <dbReference type="ARBA" id="ARBA00022737"/>
    </source>
</evidence>
<dbReference type="CDD" id="cd23665">
    <property type="entry name" value="BRE-like_insects"/>
    <property type="match status" value="1"/>
</dbReference>
<dbReference type="Proteomes" id="UP000504635">
    <property type="component" value="Unplaced"/>
</dbReference>
<comment type="subunit">
    <text evidence="15">Component of the ARISC complex. Component of the BRCA1-A complex. Component of the BRISC complex. Binds polyubiquitin.</text>
</comment>
<keyword evidence="4 15" id="KW-0132">Cell division</keyword>
<evidence type="ECO:0000313" key="16">
    <source>
        <dbReference type="Proteomes" id="UP000504635"/>
    </source>
</evidence>
<comment type="similarity">
    <text evidence="14 15">Belongs to the BABAM2 family.</text>
</comment>
<dbReference type="InterPro" id="IPR010358">
    <property type="entry name" value="BRE"/>
</dbReference>
<dbReference type="PANTHER" id="PTHR15189">
    <property type="entry name" value="BRISC AND BRCA1-A COMPLEX MEMBER 2"/>
    <property type="match status" value="1"/>
</dbReference>
<name>A0A6J2YC47_SITOR</name>
<reference evidence="17" key="1">
    <citation type="submission" date="2025-08" db="UniProtKB">
        <authorList>
            <consortium name="RefSeq"/>
        </authorList>
    </citation>
    <scope>IDENTIFICATION</scope>
    <source>
        <tissue evidence="17">Gonads</tissue>
    </source>
</reference>
<evidence type="ECO:0000256" key="2">
    <source>
        <dbReference type="ARBA" id="ARBA00019438"/>
    </source>
</evidence>
<dbReference type="GO" id="GO:0006915">
    <property type="term" value="P:apoptotic process"/>
    <property type="evidence" value="ECO:0007669"/>
    <property type="project" value="UniProtKB-UniRule"/>
</dbReference>
<keyword evidence="8 15" id="KW-0498">Mitosis</keyword>
<dbReference type="Pfam" id="PF06113">
    <property type="entry name" value="BRE"/>
    <property type="match status" value="1"/>
</dbReference>
<dbReference type="OrthoDB" id="538811at2759"/>
<dbReference type="GO" id="GO:0005737">
    <property type="term" value="C:cytoplasm"/>
    <property type="evidence" value="ECO:0007669"/>
    <property type="project" value="UniProtKB-SubCell"/>
</dbReference>
<dbReference type="GeneID" id="115886439"/>
<dbReference type="GO" id="GO:0051301">
    <property type="term" value="P:cell division"/>
    <property type="evidence" value="ECO:0007669"/>
    <property type="project" value="UniProtKB-UniRule"/>
</dbReference>
<evidence type="ECO:0000256" key="15">
    <source>
        <dbReference type="RuleBase" id="RU368019"/>
    </source>
</evidence>
<dbReference type="GO" id="GO:0010212">
    <property type="term" value="P:response to ionizing radiation"/>
    <property type="evidence" value="ECO:0007669"/>
    <property type="project" value="UniProtKB-UniRule"/>
</dbReference>
<protein>
    <recommendedName>
        <fullName evidence="2 15">BRISC and BRCA1-A complex member 2</fullName>
    </recommendedName>
</protein>
<evidence type="ECO:0000256" key="10">
    <source>
        <dbReference type="ARBA" id="ARBA00022853"/>
    </source>
</evidence>
<keyword evidence="11 15" id="KW-0234">DNA repair</keyword>
<dbReference type="GO" id="GO:0006302">
    <property type="term" value="P:double-strand break repair"/>
    <property type="evidence" value="ECO:0007669"/>
    <property type="project" value="UniProtKB-UniRule"/>
</dbReference>
<dbReference type="KEGG" id="soy:115886439"/>
<evidence type="ECO:0000256" key="4">
    <source>
        <dbReference type="ARBA" id="ARBA00022618"/>
    </source>
</evidence>
<evidence type="ECO:0000256" key="9">
    <source>
        <dbReference type="ARBA" id="ARBA00022786"/>
    </source>
</evidence>
<accession>A0A6J2YC47</accession>
<keyword evidence="6" id="KW-0677">Repeat</keyword>
<proteinExistence type="inferred from homology"/>
<keyword evidence="3 15" id="KW-0963">Cytoplasm</keyword>
<dbReference type="GO" id="GO:0007095">
    <property type="term" value="P:mitotic G2 DNA damage checkpoint signaling"/>
    <property type="evidence" value="ECO:0007669"/>
    <property type="project" value="UniProtKB-UniRule"/>
</dbReference>
<keyword evidence="9 15" id="KW-0833">Ubl conjugation pathway</keyword>
<keyword evidence="5 15" id="KW-0053">Apoptosis</keyword>